<proteinExistence type="predicted"/>
<evidence type="ECO:0000259" key="4">
    <source>
        <dbReference type="Pfam" id="PF02880"/>
    </source>
</evidence>
<evidence type="ECO:0000256" key="1">
    <source>
        <dbReference type="ARBA" id="ARBA00022723"/>
    </source>
</evidence>
<dbReference type="GO" id="GO:0046872">
    <property type="term" value="F:metal ion binding"/>
    <property type="evidence" value="ECO:0007669"/>
    <property type="project" value="UniProtKB-KW"/>
</dbReference>
<reference evidence="5" key="1">
    <citation type="submission" date="2023-10" db="EMBL/GenBank/DDBJ databases">
        <authorList>
            <person name="Domelevo Entfellner J.-B."/>
        </authorList>
    </citation>
    <scope>NUCLEOTIDE SEQUENCE</scope>
</reference>
<evidence type="ECO:0000256" key="3">
    <source>
        <dbReference type="ARBA" id="ARBA00023235"/>
    </source>
</evidence>
<dbReference type="PANTHER" id="PTHR22573">
    <property type="entry name" value="PHOSPHOHEXOMUTASE FAMILY MEMBER"/>
    <property type="match status" value="1"/>
</dbReference>
<dbReference type="GO" id="GO:0005829">
    <property type="term" value="C:cytosol"/>
    <property type="evidence" value="ECO:0007669"/>
    <property type="project" value="TreeGrafter"/>
</dbReference>
<keyword evidence="3" id="KW-0413">Isomerase</keyword>
<keyword evidence="6" id="KW-1185">Reference proteome</keyword>
<sequence length="121" mass="13595">MNKDVFDNSSSMTRTLHLMWGLMVVLYSPRRLPSPTSPATMFAPTSSLRTVPTGWKLFGNLMDAGLCSVCGEESFGTGMFLEYNKMIEQLGVLKIIVVQRKRLVIRDFKTSDPYVVLKQGN</sequence>
<dbReference type="GO" id="GO:0004614">
    <property type="term" value="F:phosphoglucomutase activity"/>
    <property type="evidence" value="ECO:0007669"/>
    <property type="project" value="InterPro"/>
</dbReference>
<evidence type="ECO:0000256" key="2">
    <source>
        <dbReference type="ARBA" id="ARBA00022842"/>
    </source>
</evidence>
<dbReference type="Pfam" id="PF02880">
    <property type="entry name" value="PGM_PMM_III"/>
    <property type="match status" value="1"/>
</dbReference>
<dbReference type="InterPro" id="IPR016055">
    <property type="entry name" value="A-D-PHexomutase_a/b/a-I/II/III"/>
</dbReference>
<keyword evidence="1" id="KW-0479">Metal-binding</keyword>
<feature type="domain" description="Alpha-D-phosphohexomutase alpha/beta/alpha" evidence="4">
    <location>
        <begin position="49"/>
        <end position="96"/>
    </location>
</feature>
<dbReference type="GO" id="GO:0005975">
    <property type="term" value="P:carbohydrate metabolic process"/>
    <property type="evidence" value="ECO:0007669"/>
    <property type="project" value="InterPro"/>
</dbReference>
<dbReference type="Gramene" id="rna-AYBTSS11_LOCUS22021">
    <property type="protein sequence ID" value="CAJ1969008.1"/>
    <property type="gene ID" value="gene-AYBTSS11_LOCUS22021"/>
</dbReference>
<name>A0AA86VMC4_9FABA</name>
<accession>A0AA86VMC4</accession>
<keyword evidence="2" id="KW-0460">Magnesium</keyword>
<dbReference type="Gene3D" id="3.40.120.10">
    <property type="entry name" value="Alpha-D-Glucose-1,6-Bisphosphate, subunit A, domain 3"/>
    <property type="match status" value="1"/>
</dbReference>
<protein>
    <recommendedName>
        <fullName evidence="4">Alpha-D-phosphohexomutase alpha/beta/alpha domain-containing protein</fullName>
    </recommendedName>
</protein>
<evidence type="ECO:0000313" key="6">
    <source>
        <dbReference type="Proteomes" id="UP001189624"/>
    </source>
</evidence>
<dbReference type="AlphaFoldDB" id="A0AA86VMC4"/>
<dbReference type="InterPro" id="IPR045244">
    <property type="entry name" value="PGM"/>
</dbReference>
<dbReference type="SUPFAM" id="SSF53738">
    <property type="entry name" value="Phosphoglucomutase, first 3 domains"/>
    <property type="match status" value="1"/>
</dbReference>
<organism evidence="5 6">
    <name type="scientific">Sphenostylis stenocarpa</name>
    <dbReference type="NCBI Taxonomy" id="92480"/>
    <lineage>
        <taxon>Eukaryota</taxon>
        <taxon>Viridiplantae</taxon>
        <taxon>Streptophyta</taxon>
        <taxon>Embryophyta</taxon>
        <taxon>Tracheophyta</taxon>
        <taxon>Spermatophyta</taxon>
        <taxon>Magnoliopsida</taxon>
        <taxon>eudicotyledons</taxon>
        <taxon>Gunneridae</taxon>
        <taxon>Pentapetalae</taxon>
        <taxon>rosids</taxon>
        <taxon>fabids</taxon>
        <taxon>Fabales</taxon>
        <taxon>Fabaceae</taxon>
        <taxon>Papilionoideae</taxon>
        <taxon>50 kb inversion clade</taxon>
        <taxon>NPAAA clade</taxon>
        <taxon>indigoferoid/millettioid clade</taxon>
        <taxon>Phaseoleae</taxon>
        <taxon>Sphenostylis</taxon>
    </lineage>
</organism>
<dbReference type="EMBL" id="OY731404">
    <property type="protein sequence ID" value="CAJ1969008.1"/>
    <property type="molecule type" value="Genomic_DNA"/>
</dbReference>
<gene>
    <name evidence="5" type="ORF">AYBTSS11_LOCUS22021</name>
</gene>
<dbReference type="PANTHER" id="PTHR22573:SF2">
    <property type="entry name" value="PHOSPHOGLUCOMUTASE"/>
    <property type="match status" value="1"/>
</dbReference>
<evidence type="ECO:0000313" key="5">
    <source>
        <dbReference type="EMBL" id="CAJ1969008.1"/>
    </source>
</evidence>
<dbReference type="InterPro" id="IPR005846">
    <property type="entry name" value="A-D-PHexomutase_a/b/a-III"/>
</dbReference>
<dbReference type="Proteomes" id="UP001189624">
    <property type="component" value="Chromosome 7"/>
</dbReference>